<accession>A0AA36CSF1</accession>
<keyword evidence="3" id="KW-1185">Reference proteome</keyword>
<sequence>MHQDTSEAKKTTQNNPEPAPVDKSETPSTSEAIDDAMFVLKRLQITREDEAGKEGTLPERKQPEESALHEKSSGFEAPSPMTRCRSKWRWRPYDPPRPGKSDRSEAETIAQLEKIKWQEELNVDGLRNRLLLPLPCSVEAARSGNQPDLEVEELAEYFGCFVCVESKMSALAESMYC</sequence>
<name>A0AA36CSF1_9BILA</name>
<feature type="non-terminal residue" evidence="2">
    <location>
        <position position="177"/>
    </location>
</feature>
<feature type="region of interest" description="Disordered" evidence="1">
    <location>
        <begin position="1"/>
        <end position="106"/>
    </location>
</feature>
<comment type="caution">
    <text evidence="2">The sequence shown here is derived from an EMBL/GenBank/DDBJ whole genome shotgun (WGS) entry which is preliminary data.</text>
</comment>
<evidence type="ECO:0000313" key="2">
    <source>
        <dbReference type="EMBL" id="CAJ0574459.1"/>
    </source>
</evidence>
<feature type="compositionally biased region" description="Basic and acidic residues" evidence="1">
    <location>
        <begin position="91"/>
        <end position="106"/>
    </location>
</feature>
<gene>
    <name evidence="2" type="ORF">MSPICULIGERA_LOCUS12792</name>
</gene>
<evidence type="ECO:0000313" key="3">
    <source>
        <dbReference type="Proteomes" id="UP001177023"/>
    </source>
</evidence>
<proteinExistence type="predicted"/>
<evidence type="ECO:0000256" key="1">
    <source>
        <dbReference type="SAM" id="MobiDB-lite"/>
    </source>
</evidence>
<dbReference type="EMBL" id="CATQJA010002630">
    <property type="protein sequence ID" value="CAJ0574459.1"/>
    <property type="molecule type" value="Genomic_DNA"/>
</dbReference>
<dbReference type="Proteomes" id="UP001177023">
    <property type="component" value="Unassembled WGS sequence"/>
</dbReference>
<reference evidence="2" key="1">
    <citation type="submission" date="2023-06" db="EMBL/GenBank/DDBJ databases">
        <authorList>
            <person name="Delattre M."/>
        </authorList>
    </citation>
    <scope>NUCLEOTIDE SEQUENCE</scope>
    <source>
        <strain evidence="2">AF72</strain>
    </source>
</reference>
<feature type="compositionally biased region" description="Basic and acidic residues" evidence="1">
    <location>
        <begin position="1"/>
        <end position="10"/>
    </location>
</feature>
<organism evidence="2 3">
    <name type="scientific">Mesorhabditis spiculigera</name>
    <dbReference type="NCBI Taxonomy" id="96644"/>
    <lineage>
        <taxon>Eukaryota</taxon>
        <taxon>Metazoa</taxon>
        <taxon>Ecdysozoa</taxon>
        <taxon>Nematoda</taxon>
        <taxon>Chromadorea</taxon>
        <taxon>Rhabditida</taxon>
        <taxon>Rhabditina</taxon>
        <taxon>Rhabditomorpha</taxon>
        <taxon>Rhabditoidea</taxon>
        <taxon>Rhabditidae</taxon>
        <taxon>Mesorhabditinae</taxon>
        <taxon>Mesorhabditis</taxon>
    </lineage>
</organism>
<feature type="compositionally biased region" description="Basic and acidic residues" evidence="1">
    <location>
        <begin position="45"/>
        <end position="73"/>
    </location>
</feature>
<dbReference type="AlphaFoldDB" id="A0AA36CSF1"/>
<protein>
    <submittedName>
        <fullName evidence="2">Uncharacterized protein</fullName>
    </submittedName>
</protein>